<evidence type="ECO:0000313" key="2">
    <source>
        <dbReference type="Proteomes" id="UP000192769"/>
    </source>
</evidence>
<keyword evidence="2" id="KW-1185">Reference proteome</keyword>
<evidence type="ECO:0000313" key="1">
    <source>
        <dbReference type="EMBL" id="OQP30930.1"/>
    </source>
</evidence>
<name>A0A1V9DAK6_9GAMM</name>
<protein>
    <submittedName>
        <fullName evidence="1">Uncharacterized protein</fullName>
    </submittedName>
</protein>
<accession>A0A1V9DAK6</accession>
<dbReference type="Proteomes" id="UP000192769">
    <property type="component" value="Unassembled WGS sequence"/>
</dbReference>
<dbReference type="OrthoDB" id="7528605at2"/>
<organism evidence="1 2">
    <name type="scientific">Pantoea latae</name>
    <dbReference type="NCBI Taxonomy" id="1964541"/>
    <lineage>
        <taxon>Bacteria</taxon>
        <taxon>Pseudomonadati</taxon>
        <taxon>Pseudomonadota</taxon>
        <taxon>Gammaproteobacteria</taxon>
        <taxon>Enterobacterales</taxon>
        <taxon>Erwiniaceae</taxon>
        <taxon>Pantoea</taxon>
    </lineage>
</organism>
<dbReference type="EMBL" id="MWUE01000032">
    <property type="protein sequence ID" value="OQP30930.1"/>
    <property type="molecule type" value="Genomic_DNA"/>
</dbReference>
<sequence length="101" mass="11471">MQAVLKSNQEFSNIVEIAIKDLIPLKKDRNSDTAKLMLTETNADDVINHLVEKRGFYFHRNVKRKNSWKPDKKVAAEFLALLAIGIITKITTKAAEPMFVS</sequence>
<dbReference type="RefSeq" id="WP_081141524.1">
    <property type="nucleotide sequence ID" value="NZ_MWUE01000032.1"/>
</dbReference>
<proteinExistence type="predicted"/>
<comment type="caution">
    <text evidence="1">The sequence shown here is derived from an EMBL/GenBank/DDBJ whole genome shotgun (WGS) entry which is preliminary data.</text>
</comment>
<dbReference type="AlphaFoldDB" id="A0A1V9DAK6"/>
<gene>
    <name evidence="1" type="ORF">B2J69_19805</name>
</gene>
<reference evidence="1 2" key="1">
    <citation type="submission" date="2017-02" db="EMBL/GenBank/DDBJ databases">
        <title>Whole genome shotgun sequence of Pantoea agglomerans strain AS1 isolated from a cycad, Zamia floridana in Central Florida, USA.</title>
        <authorList>
            <person name="Lata P."/>
            <person name="Govindarajan S."/>
            <person name="Qi F."/>
            <person name="Li J.-L."/>
            <person name="Maurya S.K."/>
            <person name="Sahoo M.K."/>
        </authorList>
    </citation>
    <scope>NUCLEOTIDE SEQUENCE [LARGE SCALE GENOMIC DNA]</scope>
    <source>
        <strain evidence="1 2">AS1</strain>
    </source>
</reference>